<reference evidence="6" key="1">
    <citation type="submission" date="2018-02" db="EMBL/GenBank/DDBJ databases">
        <authorList>
            <person name="Cohen D.B."/>
            <person name="Kent A.D."/>
        </authorList>
    </citation>
    <scope>NUCLEOTIDE SEQUENCE</scope>
</reference>
<gene>
    <name evidence="6" type="ORF">FSB_LOCUS21346</name>
</gene>
<dbReference type="GO" id="GO:0007165">
    <property type="term" value="P:signal transduction"/>
    <property type="evidence" value="ECO:0007669"/>
    <property type="project" value="InterPro"/>
</dbReference>
<dbReference type="InterPro" id="IPR058192">
    <property type="entry name" value="WHD_ROQ1-like"/>
</dbReference>
<sequence length="837" mass="95498">MASMSTKKASLSSSSSPSSSDTPQWTYDVFLSFRGEDTRNNFTDHLFDALKQKGIYTFKDDEKLERGKSISPELEKAIEESRFAIVIFSRNYASSTWCLEELAKIVRCKKVKGMTVLPIFYNVDPSDVRKQKGTFAQAFVEHEERFKESMKIVQTWRDALIEVANLSGWDLKDRPESKFIQNIVGELWLKLSYASSEDLDDLVGIISRAEKLKSHLATRSNDVRIIGVWGMGGIGSRVIITTRDKQLLQILKVDDIYDADGLNDDEALHLLSLKAFKKDQPPTDYLELSKDVVHYVKGLPLAIEILGSNMFGRSISEWKSMLNRLKEFPENDILQVLKIVQMLDYLDLYPDIGLRTLVDKSLIKVNYTKVWMHDLLQEMGRNIVHQDCLEEPGKRSRLWSFEDINDVLTKNTGTEAIQGMVLELLEPKEAYWRPESFSKLHHLKLLIIDSVHLSHDPKHLPNSLRIIDWSGYPTKSIPSKSFERLKSIRLRKSPKLVETLDFTKVPVLEKLVLEDCINLPGVHPSIGVHKKLKVVSLKGCKNLKSLPSKFEMESLEILILSGCSKVKKIPEFGGSMECKSVEELDVSGNCYKTRAFFHWDSLFNYPDNRYDLVIPGSEIPEWFTHQSMGDEANIKEPSNLCNEWMGIALCVVFHSHPHHQVQNEPGRLDFWFTANGKRRFPLNITIPYILSDHLWLLYLSPSYYKQNAIKLLWECDANGFAQIGIKIDTKGTSLEVKKLGFRMVYKKDIEDLNRITAQCSNNNITPYDGIDVLHHNFNNSTVAPKGNKIKRSRDDYDGAGLSGEGSSNDIPNPKRIERLTESMAYGNSDCKELSDSD</sequence>
<evidence type="ECO:0000313" key="6">
    <source>
        <dbReference type="EMBL" id="SPC93464.1"/>
    </source>
</evidence>
<dbReference type="AlphaFoldDB" id="A0A2N9G316"/>
<dbReference type="InterPro" id="IPR035897">
    <property type="entry name" value="Toll_tir_struct_dom_sf"/>
</dbReference>
<feature type="domain" description="TIR" evidence="5">
    <location>
        <begin position="25"/>
        <end position="191"/>
    </location>
</feature>
<feature type="region of interest" description="Disordered" evidence="4">
    <location>
        <begin position="1"/>
        <end position="22"/>
    </location>
</feature>
<dbReference type="Pfam" id="PF01582">
    <property type="entry name" value="TIR"/>
    <property type="match status" value="1"/>
</dbReference>
<keyword evidence="1" id="KW-0433">Leucine-rich repeat</keyword>
<dbReference type="InterPro" id="IPR045344">
    <property type="entry name" value="C-JID"/>
</dbReference>
<dbReference type="Gene3D" id="1.10.8.430">
    <property type="entry name" value="Helical domain of apoptotic protease-activating factors"/>
    <property type="match status" value="1"/>
</dbReference>
<evidence type="ECO:0000256" key="3">
    <source>
        <dbReference type="ARBA" id="ARBA00023027"/>
    </source>
</evidence>
<dbReference type="PANTHER" id="PTHR11017">
    <property type="entry name" value="LEUCINE-RICH REPEAT-CONTAINING PROTEIN"/>
    <property type="match status" value="1"/>
</dbReference>
<dbReference type="PANTHER" id="PTHR11017:SF573">
    <property type="entry name" value="ADP-RIBOSYL CYCLASE_CYCLIC ADP-RIBOSE HYDROLASE"/>
    <property type="match status" value="1"/>
</dbReference>
<dbReference type="SUPFAM" id="SSF52058">
    <property type="entry name" value="L domain-like"/>
    <property type="match status" value="1"/>
</dbReference>
<dbReference type="InterPro" id="IPR044974">
    <property type="entry name" value="Disease_R_plants"/>
</dbReference>
<dbReference type="Gene3D" id="3.80.10.10">
    <property type="entry name" value="Ribonuclease Inhibitor"/>
    <property type="match status" value="1"/>
</dbReference>
<dbReference type="FunFam" id="3.40.50.10140:FF:000007">
    <property type="entry name" value="Disease resistance protein (TIR-NBS-LRR class)"/>
    <property type="match status" value="1"/>
</dbReference>
<dbReference type="GO" id="GO:0061809">
    <property type="term" value="F:NAD+ nucleosidase activity, cyclic ADP-ribose generating"/>
    <property type="evidence" value="ECO:0007669"/>
    <property type="project" value="UniProtKB-EC"/>
</dbReference>
<dbReference type="EMBL" id="OIVN01001393">
    <property type="protein sequence ID" value="SPC93464.1"/>
    <property type="molecule type" value="Genomic_DNA"/>
</dbReference>
<evidence type="ECO:0000259" key="5">
    <source>
        <dbReference type="PROSITE" id="PS50104"/>
    </source>
</evidence>
<evidence type="ECO:0000256" key="1">
    <source>
        <dbReference type="ARBA" id="ARBA00022614"/>
    </source>
</evidence>
<dbReference type="Pfam" id="PF20160">
    <property type="entry name" value="C-JID"/>
    <property type="match status" value="1"/>
</dbReference>
<keyword evidence="3" id="KW-0520">NAD</keyword>
<dbReference type="SMART" id="SM00255">
    <property type="entry name" value="TIR"/>
    <property type="match status" value="1"/>
</dbReference>
<dbReference type="SUPFAM" id="SSF52200">
    <property type="entry name" value="Toll/Interleukin receptor TIR domain"/>
    <property type="match status" value="1"/>
</dbReference>
<keyword evidence="2" id="KW-0677">Repeat</keyword>
<evidence type="ECO:0000256" key="4">
    <source>
        <dbReference type="SAM" id="MobiDB-lite"/>
    </source>
</evidence>
<organism evidence="6">
    <name type="scientific">Fagus sylvatica</name>
    <name type="common">Beechnut</name>
    <dbReference type="NCBI Taxonomy" id="28930"/>
    <lineage>
        <taxon>Eukaryota</taxon>
        <taxon>Viridiplantae</taxon>
        <taxon>Streptophyta</taxon>
        <taxon>Embryophyta</taxon>
        <taxon>Tracheophyta</taxon>
        <taxon>Spermatophyta</taxon>
        <taxon>Magnoliopsida</taxon>
        <taxon>eudicotyledons</taxon>
        <taxon>Gunneridae</taxon>
        <taxon>Pentapetalae</taxon>
        <taxon>rosids</taxon>
        <taxon>fabids</taxon>
        <taxon>Fagales</taxon>
        <taxon>Fagaceae</taxon>
        <taxon>Fagus</taxon>
    </lineage>
</organism>
<accession>A0A2N9G316</accession>
<evidence type="ECO:0000256" key="2">
    <source>
        <dbReference type="ARBA" id="ARBA00022737"/>
    </source>
</evidence>
<dbReference type="Gene3D" id="3.40.50.10140">
    <property type="entry name" value="Toll/interleukin-1 receptor homology (TIR) domain"/>
    <property type="match status" value="1"/>
</dbReference>
<protein>
    <recommendedName>
        <fullName evidence="5">TIR domain-containing protein</fullName>
    </recommendedName>
</protein>
<dbReference type="GO" id="GO:0006952">
    <property type="term" value="P:defense response"/>
    <property type="evidence" value="ECO:0007669"/>
    <property type="project" value="InterPro"/>
</dbReference>
<dbReference type="GO" id="GO:0043531">
    <property type="term" value="F:ADP binding"/>
    <property type="evidence" value="ECO:0007669"/>
    <property type="project" value="InterPro"/>
</dbReference>
<dbReference type="PRINTS" id="PR00364">
    <property type="entry name" value="DISEASERSIST"/>
</dbReference>
<dbReference type="SUPFAM" id="SSF52540">
    <property type="entry name" value="P-loop containing nucleoside triphosphate hydrolases"/>
    <property type="match status" value="1"/>
</dbReference>
<proteinExistence type="predicted"/>
<feature type="region of interest" description="Disordered" evidence="4">
    <location>
        <begin position="784"/>
        <end position="815"/>
    </location>
</feature>
<dbReference type="InterPro" id="IPR032675">
    <property type="entry name" value="LRR_dom_sf"/>
</dbReference>
<dbReference type="InterPro" id="IPR027417">
    <property type="entry name" value="P-loop_NTPase"/>
</dbReference>
<dbReference type="InterPro" id="IPR000157">
    <property type="entry name" value="TIR_dom"/>
</dbReference>
<name>A0A2N9G316_FAGSY</name>
<dbReference type="PROSITE" id="PS50104">
    <property type="entry name" value="TIR"/>
    <property type="match status" value="1"/>
</dbReference>
<dbReference type="Pfam" id="PF23282">
    <property type="entry name" value="WHD_ROQ1"/>
    <property type="match status" value="1"/>
</dbReference>
<dbReference type="InterPro" id="IPR042197">
    <property type="entry name" value="Apaf_helical"/>
</dbReference>